<dbReference type="SUPFAM" id="SSF47384">
    <property type="entry name" value="Homodimeric domain of signal transducing histidine kinase"/>
    <property type="match status" value="1"/>
</dbReference>
<keyword evidence="8 16" id="KW-0418">Kinase</keyword>
<dbReference type="EC" id="2.7.13.3" evidence="3"/>
<keyword evidence="6" id="KW-0808">Transferase</keyword>
<dbReference type="InterPro" id="IPR003594">
    <property type="entry name" value="HATPase_dom"/>
</dbReference>
<dbReference type="InterPro" id="IPR003661">
    <property type="entry name" value="HisK_dim/P_dom"/>
</dbReference>
<feature type="region of interest" description="Disordered" evidence="12">
    <location>
        <begin position="79"/>
        <end position="113"/>
    </location>
</feature>
<dbReference type="SUPFAM" id="SSF55874">
    <property type="entry name" value="ATPase domain of HSP90 chaperone/DNA topoisomerase II/histidine kinase"/>
    <property type="match status" value="1"/>
</dbReference>
<dbReference type="EMBL" id="MPTD01000014">
    <property type="protein sequence ID" value="OMD48995.1"/>
    <property type="molecule type" value="Genomic_DNA"/>
</dbReference>
<dbReference type="Gene3D" id="1.10.287.130">
    <property type="match status" value="1"/>
</dbReference>
<keyword evidence="11 13" id="KW-0472">Membrane</keyword>
<dbReference type="PANTHER" id="PTHR43711:SF1">
    <property type="entry name" value="HISTIDINE KINASE 1"/>
    <property type="match status" value="1"/>
</dbReference>
<evidence type="ECO:0000256" key="12">
    <source>
        <dbReference type="SAM" id="MobiDB-lite"/>
    </source>
</evidence>
<dbReference type="InterPro" id="IPR050736">
    <property type="entry name" value="Sensor_HK_Regulatory"/>
</dbReference>
<keyword evidence="9" id="KW-0067">ATP-binding</keyword>
<dbReference type="SMART" id="SM00387">
    <property type="entry name" value="HATPase_c"/>
    <property type="match status" value="1"/>
</dbReference>
<evidence type="ECO:0000256" key="13">
    <source>
        <dbReference type="SAM" id="Phobius"/>
    </source>
</evidence>
<name>A0ABX3HHW8_9BACL</name>
<dbReference type="PROSITE" id="PS50109">
    <property type="entry name" value="HIS_KIN"/>
    <property type="match status" value="1"/>
</dbReference>
<evidence type="ECO:0000256" key="6">
    <source>
        <dbReference type="ARBA" id="ARBA00022679"/>
    </source>
</evidence>
<keyword evidence="7" id="KW-0547">Nucleotide-binding</keyword>
<evidence type="ECO:0000256" key="8">
    <source>
        <dbReference type="ARBA" id="ARBA00022777"/>
    </source>
</evidence>
<dbReference type="InterPro" id="IPR036097">
    <property type="entry name" value="HisK_dim/P_sf"/>
</dbReference>
<evidence type="ECO:0000256" key="1">
    <source>
        <dbReference type="ARBA" id="ARBA00000085"/>
    </source>
</evidence>
<feature type="domain" description="HAMP" evidence="15">
    <location>
        <begin position="238"/>
        <end position="291"/>
    </location>
</feature>
<dbReference type="SMART" id="SM00304">
    <property type="entry name" value="HAMP"/>
    <property type="match status" value="1"/>
</dbReference>
<evidence type="ECO:0000256" key="10">
    <source>
        <dbReference type="ARBA" id="ARBA00023012"/>
    </source>
</evidence>
<evidence type="ECO:0000256" key="5">
    <source>
        <dbReference type="ARBA" id="ARBA00022553"/>
    </source>
</evidence>
<evidence type="ECO:0000256" key="9">
    <source>
        <dbReference type="ARBA" id="ARBA00022840"/>
    </source>
</evidence>
<dbReference type="PRINTS" id="PR00344">
    <property type="entry name" value="BCTRLSENSOR"/>
</dbReference>
<evidence type="ECO:0000259" key="15">
    <source>
        <dbReference type="PROSITE" id="PS50885"/>
    </source>
</evidence>
<keyword evidence="13" id="KW-0812">Transmembrane</keyword>
<feature type="compositionally biased region" description="Polar residues" evidence="12">
    <location>
        <begin position="81"/>
        <end position="91"/>
    </location>
</feature>
<gene>
    <name evidence="16" type="ORF">BSK51_21110</name>
</gene>
<dbReference type="SUPFAM" id="SSF158472">
    <property type="entry name" value="HAMP domain-like"/>
    <property type="match status" value="1"/>
</dbReference>
<dbReference type="Pfam" id="PF00512">
    <property type="entry name" value="HisKA"/>
    <property type="match status" value="1"/>
</dbReference>
<dbReference type="Gene3D" id="3.30.565.10">
    <property type="entry name" value="Histidine kinase-like ATPase, C-terminal domain"/>
    <property type="match status" value="1"/>
</dbReference>
<evidence type="ECO:0000313" key="16">
    <source>
        <dbReference type="EMBL" id="OMD48995.1"/>
    </source>
</evidence>
<comment type="caution">
    <text evidence="16">The sequence shown here is derived from an EMBL/GenBank/DDBJ whole genome shotgun (WGS) entry which is preliminary data.</text>
</comment>
<keyword evidence="10" id="KW-0902">Two-component regulatory system</keyword>
<evidence type="ECO:0000256" key="11">
    <source>
        <dbReference type="ARBA" id="ARBA00023136"/>
    </source>
</evidence>
<evidence type="ECO:0000256" key="7">
    <source>
        <dbReference type="ARBA" id="ARBA00022741"/>
    </source>
</evidence>
<proteinExistence type="predicted"/>
<evidence type="ECO:0000313" key="17">
    <source>
        <dbReference type="Proteomes" id="UP000187313"/>
    </source>
</evidence>
<evidence type="ECO:0000256" key="4">
    <source>
        <dbReference type="ARBA" id="ARBA00022475"/>
    </source>
</evidence>
<keyword evidence="13" id="KW-1133">Transmembrane helix</keyword>
<dbReference type="SMART" id="SM00388">
    <property type="entry name" value="HisKA"/>
    <property type="match status" value="1"/>
</dbReference>
<dbReference type="Pfam" id="PF00672">
    <property type="entry name" value="HAMP"/>
    <property type="match status" value="1"/>
</dbReference>
<feature type="domain" description="Histidine kinase" evidence="14">
    <location>
        <begin position="306"/>
        <end position="521"/>
    </location>
</feature>
<evidence type="ECO:0000259" key="14">
    <source>
        <dbReference type="PROSITE" id="PS50109"/>
    </source>
</evidence>
<comment type="catalytic activity">
    <reaction evidence="1">
        <text>ATP + protein L-histidine = ADP + protein N-phospho-L-histidine.</text>
        <dbReference type="EC" id="2.7.13.3"/>
    </reaction>
</comment>
<keyword evidence="17" id="KW-1185">Reference proteome</keyword>
<dbReference type="InterPro" id="IPR004358">
    <property type="entry name" value="Sig_transdc_His_kin-like_C"/>
</dbReference>
<protein>
    <recommendedName>
        <fullName evidence="3">histidine kinase</fullName>
        <ecNumber evidence="3">2.7.13.3</ecNumber>
    </recommendedName>
</protein>
<dbReference type="CDD" id="cd00082">
    <property type="entry name" value="HisKA"/>
    <property type="match status" value="1"/>
</dbReference>
<dbReference type="Gene3D" id="6.10.340.10">
    <property type="match status" value="1"/>
</dbReference>
<feature type="transmembrane region" description="Helical" evidence="13">
    <location>
        <begin position="21"/>
        <end position="44"/>
    </location>
</feature>
<organism evidence="16 17">
    <name type="scientific">Paenibacillus odorifer</name>
    <dbReference type="NCBI Taxonomy" id="189426"/>
    <lineage>
        <taxon>Bacteria</taxon>
        <taxon>Bacillati</taxon>
        <taxon>Bacillota</taxon>
        <taxon>Bacilli</taxon>
        <taxon>Bacillales</taxon>
        <taxon>Paenibacillaceae</taxon>
        <taxon>Paenibacillus</taxon>
    </lineage>
</organism>
<dbReference type="CDD" id="cd00075">
    <property type="entry name" value="HATPase"/>
    <property type="match status" value="1"/>
</dbReference>
<dbReference type="RefSeq" id="WP_076300160.1">
    <property type="nucleotide sequence ID" value="NZ_MPTD01000014.1"/>
</dbReference>
<dbReference type="GO" id="GO:0016301">
    <property type="term" value="F:kinase activity"/>
    <property type="evidence" value="ECO:0007669"/>
    <property type="project" value="UniProtKB-KW"/>
</dbReference>
<dbReference type="Pfam" id="PF02518">
    <property type="entry name" value="HATPase_c"/>
    <property type="match status" value="1"/>
</dbReference>
<dbReference type="Proteomes" id="UP000187313">
    <property type="component" value="Unassembled WGS sequence"/>
</dbReference>
<feature type="transmembrane region" description="Helical" evidence="13">
    <location>
        <begin position="215"/>
        <end position="237"/>
    </location>
</feature>
<comment type="subcellular location">
    <subcellularLocation>
        <location evidence="2">Cell membrane</location>
        <topology evidence="2">Multi-pass membrane protein</topology>
    </subcellularLocation>
</comment>
<dbReference type="CDD" id="cd06225">
    <property type="entry name" value="HAMP"/>
    <property type="match status" value="1"/>
</dbReference>
<reference evidence="16 17" key="1">
    <citation type="submission" date="2016-10" db="EMBL/GenBank/DDBJ databases">
        <title>Paenibacillus species isolates.</title>
        <authorList>
            <person name="Beno S.M."/>
        </authorList>
    </citation>
    <scope>NUCLEOTIDE SEQUENCE [LARGE SCALE GENOMIC DNA]</scope>
    <source>
        <strain evidence="16 17">FSL R5-0923</strain>
    </source>
</reference>
<accession>A0ABX3HHW8</accession>
<dbReference type="PROSITE" id="PS50885">
    <property type="entry name" value="HAMP"/>
    <property type="match status" value="1"/>
</dbReference>
<dbReference type="InterPro" id="IPR036890">
    <property type="entry name" value="HATPase_C_sf"/>
</dbReference>
<keyword evidence="5" id="KW-0597">Phosphoprotein</keyword>
<dbReference type="InterPro" id="IPR003660">
    <property type="entry name" value="HAMP_dom"/>
</dbReference>
<evidence type="ECO:0000256" key="2">
    <source>
        <dbReference type="ARBA" id="ARBA00004651"/>
    </source>
</evidence>
<dbReference type="InterPro" id="IPR005467">
    <property type="entry name" value="His_kinase_dom"/>
</dbReference>
<evidence type="ECO:0000256" key="3">
    <source>
        <dbReference type="ARBA" id="ARBA00012438"/>
    </source>
</evidence>
<keyword evidence="4" id="KW-1003">Cell membrane</keyword>
<dbReference type="PANTHER" id="PTHR43711">
    <property type="entry name" value="TWO-COMPONENT HISTIDINE KINASE"/>
    <property type="match status" value="1"/>
</dbReference>
<sequence length="531" mass="59771">MSTRFSKWFRKLPAPRSLRKQLLAISLLILSGLLLLIGVLQYILMRDFIYSNRAESMEAQIRSVPREMFFNFFNSYDEDTTTPNEGNTEYNGNLPGERNGENKIPNGQRTGENRRPLLLDAHTTLAIYSSDGTFRDLQQMTLSDSAAPRLTNEQYNNLLIHTTDRATGNYKLIEADDGTEHLAIFVNLYRPGNTRLLLQMSVNTGPLTDVILQQLMIYAGLSVIALLAGFFLYLPALRKTLVPLSNMGESAEIIDAGNLDIRFPINQGQTEIDKLAHSFNGMLERLEISFHNEREAKEQMRRFAADASHELRTPLTSIHGFLEVLLRGAADNKEQLYNSLRSMHGESKRINKLVEDLLLLARMDGAPQLRMTDLLLGEVISEMKPHLLLLADQRKVTFDISYGIHGKYEPNKIKQVILNLFHNAVQHTDTEFGTIHLSLHARGNEAILTVQDNGCGISPEHIPHIFDRFYRSDSSRTRKYGGSGLGLSITKSIVEAHHGKISVSSTLGEGTTFRVTLPCEEGLAKREQQPL</sequence>